<comment type="caution">
    <text evidence="2">The sequence shown here is derived from an EMBL/GenBank/DDBJ whole genome shotgun (WGS) entry which is preliminary data.</text>
</comment>
<protein>
    <recommendedName>
        <fullName evidence="1">GyrI-like small molecule binding domain-containing protein</fullName>
    </recommendedName>
</protein>
<dbReference type="InterPro" id="IPR029442">
    <property type="entry name" value="GyrI-like"/>
</dbReference>
<sequence length="190" mass="21104">MTWYEAADKAELTEFGPVRGLAVTGHGEPEGAEYGTAVQALFSVAGPLLGIAAGAGRGFPMPPLEGRWWVEDDRPPLEVPRAEWHWHLFLRLPDEIEPHWVEQAVQAASGDCPAARRVQLVTFTEGRCVQIMHHGPFEDEPRSLALMYELMEREGLVPSGLHHEIYLSDLRTTAPGDLRTILRQPVRPAA</sequence>
<dbReference type="Gene3D" id="3.20.80.10">
    <property type="entry name" value="Regulatory factor, effector binding domain"/>
    <property type="match status" value="1"/>
</dbReference>
<reference evidence="2 3" key="1">
    <citation type="submission" date="2020-08" db="EMBL/GenBank/DDBJ databases">
        <title>Sequencing the genomes of 1000 actinobacteria strains.</title>
        <authorList>
            <person name="Klenk H.-P."/>
        </authorList>
    </citation>
    <scope>NUCLEOTIDE SEQUENCE [LARGE SCALE GENOMIC DNA]</scope>
    <source>
        <strain evidence="2 3">DSM 45823</strain>
    </source>
</reference>
<proteinExistence type="predicted"/>
<dbReference type="RefSeq" id="WP_182704030.1">
    <property type="nucleotide sequence ID" value="NZ_JACJII010000001.1"/>
</dbReference>
<dbReference type="Pfam" id="PF06445">
    <property type="entry name" value="GyrI-like"/>
    <property type="match status" value="1"/>
</dbReference>
<dbReference type="EMBL" id="JACJII010000001">
    <property type="protein sequence ID" value="MBA9001839.1"/>
    <property type="molecule type" value="Genomic_DNA"/>
</dbReference>
<dbReference type="Proteomes" id="UP000539313">
    <property type="component" value="Unassembled WGS sequence"/>
</dbReference>
<gene>
    <name evidence="2" type="ORF">HNR21_000721</name>
</gene>
<evidence type="ECO:0000313" key="2">
    <source>
        <dbReference type="EMBL" id="MBA9001839.1"/>
    </source>
</evidence>
<dbReference type="SUPFAM" id="SSF55136">
    <property type="entry name" value="Probable bacterial effector-binding domain"/>
    <property type="match status" value="1"/>
</dbReference>
<evidence type="ECO:0000313" key="3">
    <source>
        <dbReference type="Proteomes" id="UP000539313"/>
    </source>
</evidence>
<dbReference type="AlphaFoldDB" id="A0A7W3MU02"/>
<organism evidence="2 3">
    <name type="scientific">Thermomonospora cellulosilytica</name>
    <dbReference type="NCBI Taxonomy" id="1411118"/>
    <lineage>
        <taxon>Bacteria</taxon>
        <taxon>Bacillati</taxon>
        <taxon>Actinomycetota</taxon>
        <taxon>Actinomycetes</taxon>
        <taxon>Streptosporangiales</taxon>
        <taxon>Thermomonosporaceae</taxon>
        <taxon>Thermomonospora</taxon>
    </lineage>
</organism>
<evidence type="ECO:0000259" key="1">
    <source>
        <dbReference type="Pfam" id="PF06445"/>
    </source>
</evidence>
<name>A0A7W3MU02_9ACTN</name>
<accession>A0A7W3MU02</accession>
<keyword evidence="3" id="KW-1185">Reference proteome</keyword>
<dbReference type="InterPro" id="IPR011256">
    <property type="entry name" value="Reg_factor_effector_dom_sf"/>
</dbReference>
<feature type="domain" description="GyrI-like small molecule binding" evidence="1">
    <location>
        <begin position="113"/>
        <end position="186"/>
    </location>
</feature>